<comment type="similarity">
    <text evidence="2">Belongs to the DNA repair metallo-beta-lactamase (DRMBL) family.</text>
</comment>
<dbReference type="PANTHER" id="PTHR23240:SF8">
    <property type="entry name" value="PROTEIN ARTEMIS"/>
    <property type="match status" value="1"/>
</dbReference>
<feature type="compositionally biased region" description="Polar residues" evidence="13">
    <location>
        <begin position="613"/>
        <end position="624"/>
    </location>
</feature>
<dbReference type="GO" id="GO:0003684">
    <property type="term" value="F:damaged DNA binding"/>
    <property type="evidence" value="ECO:0007669"/>
    <property type="project" value="TreeGrafter"/>
</dbReference>
<evidence type="ECO:0000256" key="12">
    <source>
        <dbReference type="ARBA" id="ARBA00042677"/>
    </source>
</evidence>
<feature type="region of interest" description="Disordered" evidence="13">
    <location>
        <begin position="434"/>
        <end position="469"/>
    </location>
</feature>
<dbReference type="FunFam" id="3.60.15.10:FF:000018">
    <property type="entry name" value="DNA cross-link repair 1C"/>
    <property type="match status" value="1"/>
</dbReference>
<comment type="subcellular location">
    <subcellularLocation>
        <location evidence="1">Nucleus</location>
    </subcellularLocation>
</comment>
<dbReference type="EMBL" id="CALNXJ010000030">
    <property type="protein sequence ID" value="CAH3136735.1"/>
    <property type="molecule type" value="Genomic_DNA"/>
</dbReference>
<dbReference type="Gene3D" id="3.40.50.12650">
    <property type="match status" value="1"/>
</dbReference>
<accession>A0AAU9X5D0</accession>
<dbReference type="InterPro" id="IPR011084">
    <property type="entry name" value="DRMBL"/>
</dbReference>
<evidence type="ECO:0000256" key="7">
    <source>
        <dbReference type="ARBA" id="ARBA00022839"/>
    </source>
</evidence>
<evidence type="ECO:0000256" key="6">
    <source>
        <dbReference type="ARBA" id="ARBA00022801"/>
    </source>
</evidence>
<keyword evidence="16" id="KW-1185">Reference proteome</keyword>
<evidence type="ECO:0000256" key="9">
    <source>
        <dbReference type="ARBA" id="ARBA00023204"/>
    </source>
</evidence>
<keyword evidence="10" id="KW-0539">Nucleus</keyword>
<protein>
    <recommendedName>
        <fullName evidence="11">Protein artemis</fullName>
    </recommendedName>
    <alternativeName>
        <fullName evidence="12">DNA cross-link repair 1C protein</fullName>
    </alternativeName>
</protein>
<keyword evidence="3" id="KW-0540">Nuclease</keyword>
<evidence type="ECO:0000313" key="15">
    <source>
        <dbReference type="EMBL" id="CAH3136735.1"/>
    </source>
</evidence>
<evidence type="ECO:0000256" key="10">
    <source>
        <dbReference type="ARBA" id="ARBA00023242"/>
    </source>
</evidence>
<dbReference type="GO" id="GO:0004519">
    <property type="term" value="F:endonuclease activity"/>
    <property type="evidence" value="ECO:0007669"/>
    <property type="project" value="UniProtKB-KW"/>
</dbReference>
<dbReference type="GO" id="GO:0006310">
    <property type="term" value="P:DNA recombination"/>
    <property type="evidence" value="ECO:0007669"/>
    <property type="project" value="UniProtKB-KW"/>
</dbReference>
<evidence type="ECO:0000256" key="11">
    <source>
        <dbReference type="ARBA" id="ARBA00039759"/>
    </source>
</evidence>
<evidence type="ECO:0000256" key="13">
    <source>
        <dbReference type="SAM" id="MobiDB-lite"/>
    </source>
</evidence>
<name>A0AAU9X5D0_9CNID</name>
<reference evidence="15 16" key="1">
    <citation type="submission" date="2022-05" db="EMBL/GenBank/DDBJ databases">
        <authorList>
            <consortium name="Genoscope - CEA"/>
            <person name="William W."/>
        </authorList>
    </citation>
    <scope>NUCLEOTIDE SEQUENCE [LARGE SCALE GENOMIC DNA]</scope>
</reference>
<dbReference type="GO" id="GO:0036297">
    <property type="term" value="P:interstrand cross-link repair"/>
    <property type="evidence" value="ECO:0007669"/>
    <property type="project" value="TreeGrafter"/>
</dbReference>
<dbReference type="AlphaFoldDB" id="A0AAU9X5D0"/>
<evidence type="ECO:0000256" key="5">
    <source>
        <dbReference type="ARBA" id="ARBA00022763"/>
    </source>
</evidence>
<evidence type="ECO:0000259" key="14">
    <source>
        <dbReference type="Pfam" id="PF07522"/>
    </source>
</evidence>
<keyword evidence="6" id="KW-0378">Hydrolase</keyword>
<keyword evidence="8" id="KW-0233">DNA recombination</keyword>
<keyword evidence="9" id="KW-0234">DNA repair</keyword>
<evidence type="ECO:0000256" key="8">
    <source>
        <dbReference type="ARBA" id="ARBA00023172"/>
    </source>
</evidence>
<organism evidence="15 16">
    <name type="scientific">Pocillopora meandrina</name>
    <dbReference type="NCBI Taxonomy" id="46732"/>
    <lineage>
        <taxon>Eukaryota</taxon>
        <taxon>Metazoa</taxon>
        <taxon>Cnidaria</taxon>
        <taxon>Anthozoa</taxon>
        <taxon>Hexacorallia</taxon>
        <taxon>Scleractinia</taxon>
        <taxon>Astrocoeniina</taxon>
        <taxon>Pocilloporidae</taxon>
        <taxon>Pocillopora</taxon>
    </lineage>
</organism>
<gene>
    <name evidence="15" type="ORF">PMEA_00017521</name>
</gene>
<evidence type="ECO:0000256" key="1">
    <source>
        <dbReference type="ARBA" id="ARBA00004123"/>
    </source>
</evidence>
<feature type="compositionally biased region" description="Polar residues" evidence="13">
    <location>
        <begin position="458"/>
        <end position="469"/>
    </location>
</feature>
<keyword evidence="7" id="KW-0269">Exonuclease</keyword>
<proteinExistence type="inferred from homology"/>
<sequence length="688" mass="77327">MSTFAGKFREYPLISADNFERENLDSLAFFLSHCHKDHMVGLDSAALHHRLKASKTVFLYCSETTENLLMCNPTYSHLKDYIRSIPVDQQTMVPLIDDKTGQETSFCVTLLPAGHCVGSVMFLFEGPGGNVLYTGDFRLSKGDVKRISFFHTKEGIKDIKSIYIDTTFCLPRMKSLPSRQQSRDAVINLMDRWFSRGPEYAVSLLCKGMYGFEYLLKEIAMNYRTKIHVSAERLAMYRYLPDMTPYFTTDGQSTKIHACKWQANQRCDSDLPCGSSVHPSLKTKVLRIKPTTMWVARSTEPMPEDFKRYDKGKRLWRVVHSMHASMEEIEDLVGYLRPYHVFPNVPPAGLDTLEDAFERLKGLTRIQDCDSCNQDESVEERFKQHAAHLSGEGVTKDKKSLEEKAALRKIQLCAPPKPDERVLAQCKELGLIDDENLTPPPKRRRSRRQGIALEEKTTVPQDTQGSSSRKVIISVSQEIQGNSFDGINTTIQKQSNEKSFGEVVTTVSPQTREKSSKDVDRSVSQHANINGYEFITEGKPMICPKVEDVQDRPTEFYENSCCPPKTEKKAEDEKPAECKVSEVLSNTVVLERTSHGQKSLDGIASNKIDHNLTSDTGMTSSNPVSVVELSGSDENYDQGPVSGEPRSKADFDIPPSPGHVKPLPDKLSAIHKLLGNGESTSITNILKF</sequence>
<evidence type="ECO:0000313" key="16">
    <source>
        <dbReference type="Proteomes" id="UP001159428"/>
    </source>
</evidence>
<dbReference type="Pfam" id="PF23023">
    <property type="entry name" value="Anti-Pycsar_Apyc1"/>
    <property type="match status" value="1"/>
</dbReference>
<dbReference type="Pfam" id="PF07522">
    <property type="entry name" value="DRMBL"/>
    <property type="match status" value="1"/>
</dbReference>
<evidence type="ECO:0000256" key="3">
    <source>
        <dbReference type="ARBA" id="ARBA00022722"/>
    </source>
</evidence>
<keyword evidence="5" id="KW-0227">DNA damage</keyword>
<keyword evidence="4" id="KW-0255">Endonuclease</keyword>
<feature type="domain" description="DNA repair metallo-beta-lactamase" evidence="14">
    <location>
        <begin position="243"/>
        <end position="347"/>
    </location>
</feature>
<dbReference type="GO" id="GO:0000723">
    <property type="term" value="P:telomere maintenance"/>
    <property type="evidence" value="ECO:0007669"/>
    <property type="project" value="TreeGrafter"/>
</dbReference>
<dbReference type="GO" id="GO:0006303">
    <property type="term" value="P:double-strand break repair via nonhomologous end joining"/>
    <property type="evidence" value="ECO:0007669"/>
    <property type="project" value="TreeGrafter"/>
</dbReference>
<dbReference type="InterPro" id="IPR036866">
    <property type="entry name" value="RibonucZ/Hydroxyglut_hydro"/>
</dbReference>
<dbReference type="Proteomes" id="UP001159428">
    <property type="component" value="Unassembled WGS sequence"/>
</dbReference>
<dbReference type="Gene3D" id="3.60.15.10">
    <property type="entry name" value="Ribonuclease Z/Hydroxyacylglutathione hydrolase-like"/>
    <property type="match status" value="1"/>
</dbReference>
<dbReference type="GO" id="GO:0035312">
    <property type="term" value="F:5'-3' DNA exonuclease activity"/>
    <property type="evidence" value="ECO:0007669"/>
    <property type="project" value="TreeGrafter"/>
</dbReference>
<dbReference type="PANTHER" id="PTHR23240">
    <property type="entry name" value="DNA CROSS-LINK REPAIR PROTEIN PSO2/SNM1-RELATED"/>
    <property type="match status" value="1"/>
</dbReference>
<dbReference type="SUPFAM" id="SSF56281">
    <property type="entry name" value="Metallo-hydrolase/oxidoreductase"/>
    <property type="match status" value="1"/>
</dbReference>
<feature type="region of interest" description="Disordered" evidence="13">
    <location>
        <begin position="612"/>
        <end position="664"/>
    </location>
</feature>
<evidence type="ECO:0000256" key="4">
    <source>
        <dbReference type="ARBA" id="ARBA00022759"/>
    </source>
</evidence>
<evidence type="ECO:0000256" key="2">
    <source>
        <dbReference type="ARBA" id="ARBA00010304"/>
    </source>
</evidence>
<dbReference type="GO" id="GO:0005634">
    <property type="term" value="C:nucleus"/>
    <property type="evidence" value="ECO:0007669"/>
    <property type="project" value="UniProtKB-SubCell"/>
</dbReference>
<comment type="caution">
    <text evidence="15">The sequence shown here is derived from an EMBL/GenBank/DDBJ whole genome shotgun (WGS) entry which is preliminary data.</text>
</comment>